<dbReference type="EMBL" id="UZAF01019480">
    <property type="protein sequence ID" value="VDO60585.1"/>
    <property type="molecule type" value="Genomic_DNA"/>
</dbReference>
<keyword evidence="1" id="KW-0880">Kelch repeat</keyword>
<name>A0A0N4WXM0_HAEPC</name>
<protein>
    <submittedName>
        <fullName evidence="6">Kelch-like protein 18</fullName>
    </submittedName>
</protein>
<proteinExistence type="predicted"/>
<dbReference type="SMART" id="SM00612">
    <property type="entry name" value="Kelch"/>
    <property type="match status" value="4"/>
</dbReference>
<dbReference type="InterPro" id="IPR015915">
    <property type="entry name" value="Kelch-typ_b-propeller"/>
</dbReference>
<dbReference type="STRING" id="6290.A0A0N4WXM0"/>
<accession>A0A0N4WXM0</accession>
<evidence type="ECO:0000313" key="5">
    <source>
        <dbReference type="Proteomes" id="UP000268014"/>
    </source>
</evidence>
<organism evidence="6">
    <name type="scientific">Haemonchus placei</name>
    <name type="common">Barber's pole worm</name>
    <dbReference type="NCBI Taxonomy" id="6290"/>
    <lineage>
        <taxon>Eukaryota</taxon>
        <taxon>Metazoa</taxon>
        <taxon>Ecdysozoa</taxon>
        <taxon>Nematoda</taxon>
        <taxon>Chromadorea</taxon>
        <taxon>Rhabditida</taxon>
        <taxon>Rhabditina</taxon>
        <taxon>Rhabditomorpha</taxon>
        <taxon>Strongyloidea</taxon>
        <taxon>Trichostrongylidae</taxon>
        <taxon>Haemonchus</taxon>
    </lineage>
</organism>
<dbReference type="AlphaFoldDB" id="A0A0N4WXM0"/>
<evidence type="ECO:0000256" key="2">
    <source>
        <dbReference type="ARBA" id="ARBA00022737"/>
    </source>
</evidence>
<sequence length="209" mass="22750">MSDVAPCPTGRICLGVAALDDHLYAVGGFKEHGRRALDIVERYNVRRNEWTSVASMSSRRTNFSLSVLEGCLYAVGGANDGFVLSTVERFDPRVGIWEKVCPMPTPRDSHASAVLHSELYVVGGYNKSSLIMSSAEKYDLRTNKWTLVADMSCSRNGVGLAAVNGKLYAIGGLGHDSVEVFDPTANLWEHHSNTIGKRSYTGVAVLQKP</sequence>
<dbReference type="Pfam" id="PF24981">
    <property type="entry name" value="Beta-prop_ATRN-LZTR1"/>
    <property type="match status" value="1"/>
</dbReference>
<evidence type="ECO:0000313" key="4">
    <source>
        <dbReference type="EMBL" id="VDO60585.1"/>
    </source>
</evidence>
<evidence type="ECO:0000259" key="3">
    <source>
        <dbReference type="Pfam" id="PF24981"/>
    </source>
</evidence>
<dbReference type="PANTHER" id="PTHR45632">
    <property type="entry name" value="LD33804P"/>
    <property type="match status" value="1"/>
</dbReference>
<dbReference type="Gene3D" id="2.120.10.80">
    <property type="entry name" value="Kelch-type beta propeller"/>
    <property type="match status" value="1"/>
</dbReference>
<dbReference type="WBParaSite" id="HPLM_0001656901-mRNA-1">
    <property type="protein sequence ID" value="HPLM_0001656901-mRNA-1"/>
    <property type="gene ID" value="HPLM_0001656901"/>
</dbReference>
<dbReference type="InterPro" id="IPR056737">
    <property type="entry name" value="Beta-prop_ATRN-MKLN-like"/>
</dbReference>
<evidence type="ECO:0000256" key="1">
    <source>
        <dbReference type="ARBA" id="ARBA00022441"/>
    </source>
</evidence>
<keyword evidence="5" id="KW-1185">Reference proteome</keyword>
<evidence type="ECO:0000313" key="6">
    <source>
        <dbReference type="WBParaSite" id="HPLM_0001656901-mRNA-1"/>
    </source>
</evidence>
<gene>
    <name evidence="4" type="ORF">HPLM_LOCUS16561</name>
</gene>
<dbReference type="OrthoDB" id="5845592at2759"/>
<dbReference type="InterPro" id="IPR006652">
    <property type="entry name" value="Kelch_1"/>
</dbReference>
<reference evidence="4 5" key="2">
    <citation type="submission" date="2018-11" db="EMBL/GenBank/DDBJ databases">
        <authorList>
            <consortium name="Pathogen Informatics"/>
        </authorList>
    </citation>
    <scope>NUCLEOTIDE SEQUENCE [LARGE SCALE GENOMIC DNA]</scope>
    <source>
        <strain evidence="4 5">MHpl1</strain>
    </source>
</reference>
<reference evidence="6" key="1">
    <citation type="submission" date="2017-02" db="UniProtKB">
        <authorList>
            <consortium name="WormBaseParasite"/>
        </authorList>
    </citation>
    <scope>IDENTIFICATION</scope>
</reference>
<dbReference type="Proteomes" id="UP000268014">
    <property type="component" value="Unassembled WGS sequence"/>
</dbReference>
<feature type="domain" description="Attractin/MKLN-like beta-propeller" evidence="3">
    <location>
        <begin position="23"/>
        <end position="192"/>
    </location>
</feature>
<dbReference type="OMA" id="LWEHHSN"/>
<keyword evidence="2" id="KW-0677">Repeat</keyword>
<dbReference type="SUPFAM" id="SSF117281">
    <property type="entry name" value="Kelch motif"/>
    <property type="match status" value="1"/>
</dbReference>
<dbReference type="PANTHER" id="PTHR45632:SF26">
    <property type="entry name" value="BTB DOMAIN-CONTAINING PROTEIN"/>
    <property type="match status" value="1"/>
</dbReference>